<evidence type="ECO:0000313" key="2">
    <source>
        <dbReference type="Proteomes" id="UP000886860"/>
    </source>
</evidence>
<dbReference type="AlphaFoldDB" id="A0A9D1GJ92"/>
<comment type="caution">
    <text evidence="1">The sequence shown here is derived from an EMBL/GenBank/DDBJ whole genome shotgun (WGS) entry which is preliminary data.</text>
</comment>
<organism evidence="1 2">
    <name type="scientific">Candidatus Caccovicinus merdipullorum</name>
    <dbReference type="NCBI Taxonomy" id="2840724"/>
    <lineage>
        <taxon>Bacteria</taxon>
        <taxon>Bacillati</taxon>
        <taxon>Bacillota</taxon>
        <taxon>Clostridia</taxon>
        <taxon>Eubacteriales</taxon>
        <taxon>Candidatus Caccovicinus</taxon>
    </lineage>
</organism>
<protein>
    <submittedName>
        <fullName evidence="1">Aspartate dehydrogenase</fullName>
    </submittedName>
</protein>
<name>A0A9D1GJ92_9FIRM</name>
<accession>A0A9D1GJ92</accession>
<evidence type="ECO:0000313" key="1">
    <source>
        <dbReference type="EMBL" id="HIT42152.1"/>
    </source>
</evidence>
<reference evidence="1" key="1">
    <citation type="submission" date="2020-10" db="EMBL/GenBank/DDBJ databases">
        <authorList>
            <person name="Gilroy R."/>
        </authorList>
    </citation>
    <scope>NUCLEOTIDE SEQUENCE</scope>
    <source>
        <strain evidence="1">CHK123-3438</strain>
    </source>
</reference>
<dbReference type="EMBL" id="DVKS01000151">
    <property type="protein sequence ID" value="HIT42152.1"/>
    <property type="molecule type" value="Genomic_DNA"/>
</dbReference>
<gene>
    <name evidence="1" type="ORF">IAB60_08685</name>
</gene>
<sequence length="72" mass="8259">MFGRKKAVQTLWRQEGKIPVIRASICTGEKVAGFREGDSGKFEDMMLIKGEKDLKSFMDTYGIKEGEIQKEW</sequence>
<dbReference type="Proteomes" id="UP000886860">
    <property type="component" value="Unassembled WGS sequence"/>
</dbReference>
<reference evidence="1" key="2">
    <citation type="journal article" date="2021" name="PeerJ">
        <title>Extensive microbial diversity within the chicken gut microbiome revealed by metagenomics and culture.</title>
        <authorList>
            <person name="Gilroy R."/>
            <person name="Ravi A."/>
            <person name="Getino M."/>
            <person name="Pursley I."/>
            <person name="Horton D.L."/>
            <person name="Alikhan N.F."/>
            <person name="Baker D."/>
            <person name="Gharbi K."/>
            <person name="Hall N."/>
            <person name="Watson M."/>
            <person name="Adriaenssens E.M."/>
            <person name="Foster-Nyarko E."/>
            <person name="Jarju S."/>
            <person name="Secka A."/>
            <person name="Antonio M."/>
            <person name="Oren A."/>
            <person name="Chaudhuri R.R."/>
            <person name="La Ragione R."/>
            <person name="Hildebrand F."/>
            <person name="Pallen M.J."/>
        </authorList>
    </citation>
    <scope>NUCLEOTIDE SEQUENCE</scope>
    <source>
        <strain evidence="1">CHK123-3438</strain>
    </source>
</reference>
<proteinExistence type="predicted"/>